<dbReference type="PANTHER" id="PTHR46580:SF4">
    <property type="entry name" value="ATP_GTP-BINDING PROTEIN"/>
    <property type="match status" value="1"/>
</dbReference>
<dbReference type="InterPro" id="IPR028994">
    <property type="entry name" value="Integrin_alpha_N"/>
</dbReference>
<accession>X0VDS5</accession>
<dbReference type="Gene3D" id="2.130.10.130">
    <property type="entry name" value="Integrin alpha, N-terminal"/>
    <property type="match status" value="1"/>
</dbReference>
<name>X0VDS5_9ZZZZ</name>
<protein>
    <recommendedName>
        <fullName evidence="3">ASPIC/UnbV domain-containing protein</fullName>
    </recommendedName>
</protein>
<comment type="caution">
    <text evidence="2">The sequence shown here is derived from an EMBL/GenBank/DDBJ whole genome shotgun (WGS) entry which is preliminary data.</text>
</comment>
<dbReference type="Pfam" id="PF13517">
    <property type="entry name" value="FG-GAP_3"/>
    <property type="match status" value="2"/>
</dbReference>
<feature type="non-terminal residue" evidence="2">
    <location>
        <position position="200"/>
    </location>
</feature>
<dbReference type="EMBL" id="BARS01033921">
    <property type="protein sequence ID" value="GAG16470.1"/>
    <property type="molecule type" value="Genomic_DNA"/>
</dbReference>
<keyword evidence="1" id="KW-0732">Signal</keyword>
<evidence type="ECO:0000256" key="1">
    <source>
        <dbReference type="ARBA" id="ARBA00022729"/>
    </source>
</evidence>
<sequence>MSVKMYRMFLIYLMLCLCLHFASAQSPVTFTDVGASTGTHVFLNPHGSGFFDYNNDGLSDIFVVHNLSTGYIGEKPHALLKNLGNGTFENVTVEARVGGYNASAQGLAAGDYDNDGDMDMAIGMGNWGTLLYRNNNDGTFSNVSDAAGVSQYNRGRCLAFFDYNNDGHVDLLQIGDPSLYLLQNKGDGTFVHKRYPAGLY</sequence>
<proteinExistence type="predicted"/>
<dbReference type="SUPFAM" id="SSF69318">
    <property type="entry name" value="Integrin alpha N-terminal domain"/>
    <property type="match status" value="1"/>
</dbReference>
<gene>
    <name evidence="2" type="ORF">S01H1_52482</name>
</gene>
<dbReference type="AlphaFoldDB" id="X0VDS5"/>
<evidence type="ECO:0008006" key="3">
    <source>
        <dbReference type="Google" id="ProtNLM"/>
    </source>
</evidence>
<organism evidence="2">
    <name type="scientific">marine sediment metagenome</name>
    <dbReference type="NCBI Taxonomy" id="412755"/>
    <lineage>
        <taxon>unclassified sequences</taxon>
        <taxon>metagenomes</taxon>
        <taxon>ecological metagenomes</taxon>
    </lineage>
</organism>
<dbReference type="InterPro" id="IPR013517">
    <property type="entry name" value="FG-GAP"/>
</dbReference>
<dbReference type="PANTHER" id="PTHR46580">
    <property type="entry name" value="SENSOR KINASE-RELATED"/>
    <property type="match status" value="1"/>
</dbReference>
<evidence type="ECO:0000313" key="2">
    <source>
        <dbReference type="EMBL" id="GAG16470.1"/>
    </source>
</evidence>
<reference evidence="2" key="1">
    <citation type="journal article" date="2014" name="Front. Microbiol.">
        <title>High frequency of phylogenetically diverse reductive dehalogenase-homologous genes in deep subseafloor sedimentary metagenomes.</title>
        <authorList>
            <person name="Kawai M."/>
            <person name="Futagami T."/>
            <person name="Toyoda A."/>
            <person name="Takaki Y."/>
            <person name="Nishi S."/>
            <person name="Hori S."/>
            <person name="Arai W."/>
            <person name="Tsubouchi T."/>
            <person name="Morono Y."/>
            <person name="Uchiyama I."/>
            <person name="Ito T."/>
            <person name="Fujiyama A."/>
            <person name="Inagaki F."/>
            <person name="Takami H."/>
        </authorList>
    </citation>
    <scope>NUCLEOTIDE SEQUENCE</scope>
    <source>
        <strain evidence="2">Expedition CK06-06</strain>
    </source>
</reference>